<evidence type="ECO:0000313" key="1">
    <source>
        <dbReference type="EMBL" id="CAE2264832.1"/>
    </source>
</evidence>
<reference evidence="1" key="1">
    <citation type="submission" date="2021-01" db="EMBL/GenBank/DDBJ databases">
        <authorList>
            <person name="Corre E."/>
            <person name="Pelletier E."/>
            <person name="Niang G."/>
            <person name="Scheremetjew M."/>
            <person name="Finn R."/>
            <person name="Kale V."/>
            <person name="Holt S."/>
            <person name="Cochrane G."/>
            <person name="Meng A."/>
            <person name="Brown T."/>
            <person name="Cohen L."/>
        </authorList>
    </citation>
    <scope>NUCLEOTIDE SEQUENCE</scope>
    <source>
        <strain evidence="1">Isolate 1302-5</strain>
    </source>
</reference>
<protein>
    <recommendedName>
        <fullName evidence="2">Endonuclease/exonuclease/phosphatase domain-containing protein</fullName>
    </recommendedName>
</protein>
<sequence>MASTGRTITASTWNIAAINNNPFEYWITYPEDPEYERIMGEIEKFIENPGKRDMPVNAVFQDGMFDQLEKRMDGIGWDRDHKVRQYWETDFRKRRIVSEFLKDPLLGSKRLASMPDRITNTINVEGQAEPVCRPTVINQYDGDLSSVLAWWPQWEAFMFDIPLAVEGKTAPVYQMLRPISKSKYPDITEAEEKISLPLQLLCAAIFDSILVKMMNTVSTPDKWQNLKRTMVDNLIRRKVPRTLEILQQTYASSDVITLQEVSVSFIQQASNSDLSRTHHIIPPQNPDAVRDQNSVILLRRDTFPEGALSDITDLVMSAFPEGEDVPVANGDLLAINARDVDGVPYVIASFHGDTNGLATKPVLDALIRTMSVGEILAAHELIFGLDANTYENAKPGKQQDVVDFGARFADHGLTSAWGDVPQPSNYTTFNARTYLQPQLNKACKSTDKRKKGDVNPKDFILFRHGELEVDRTWKDNTGAGGNGAESSPYVENMAFPTLGFPSDHGILSTTLRPARRFGGGGARVSA</sequence>
<dbReference type="EMBL" id="HBKQ01041199">
    <property type="protein sequence ID" value="CAE2264832.1"/>
    <property type="molecule type" value="Transcribed_RNA"/>
</dbReference>
<accession>A0A7S4JIT8</accession>
<proteinExistence type="predicted"/>
<gene>
    <name evidence="1" type="ORF">OAUR00152_LOCUS28419</name>
</gene>
<dbReference type="SUPFAM" id="SSF56219">
    <property type="entry name" value="DNase I-like"/>
    <property type="match status" value="1"/>
</dbReference>
<evidence type="ECO:0008006" key="2">
    <source>
        <dbReference type="Google" id="ProtNLM"/>
    </source>
</evidence>
<organism evidence="1">
    <name type="scientific">Odontella aurita</name>
    <dbReference type="NCBI Taxonomy" id="265563"/>
    <lineage>
        <taxon>Eukaryota</taxon>
        <taxon>Sar</taxon>
        <taxon>Stramenopiles</taxon>
        <taxon>Ochrophyta</taxon>
        <taxon>Bacillariophyta</taxon>
        <taxon>Mediophyceae</taxon>
        <taxon>Biddulphiophycidae</taxon>
        <taxon>Eupodiscales</taxon>
        <taxon>Odontellaceae</taxon>
        <taxon>Odontella</taxon>
    </lineage>
</organism>
<dbReference type="AlphaFoldDB" id="A0A7S4JIT8"/>
<name>A0A7S4JIT8_9STRA</name>
<dbReference type="InterPro" id="IPR036691">
    <property type="entry name" value="Endo/exonu/phosph_ase_sf"/>
</dbReference>